<dbReference type="EMBL" id="CM026424">
    <property type="protein sequence ID" value="KAG0581194.1"/>
    <property type="molecule type" value="Genomic_DNA"/>
</dbReference>
<protein>
    <submittedName>
        <fullName evidence="2">Uncharacterized protein</fullName>
    </submittedName>
</protein>
<name>A0A8T0IBT3_CERPU</name>
<dbReference type="Proteomes" id="UP000822688">
    <property type="component" value="Chromosome 4"/>
</dbReference>
<evidence type="ECO:0000256" key="1">
    <source>
        <dbReference type="SAM" id="MobiDB-lite"/>
    </source>
</evidence>
<gene>
    <name evidence="2" type="ORF">KC19_4G231300</name>
</gene>
<evidence type="ECO:0000313" key="3">
    <source>
        <dbReference type="Proteomes" id="UP000822688"/>
    </source>
</evidence>
<accession>A0A8T0IBT3</accession>
<reference evidence="2" key="1">
    <citation type="submission" date="2020-06" db="EMBL/GenBank/DDBJ databases">
        <title>WGS assembly of Ceratodon purpureus strain R40.</title>
        <authorList>
            <person name="Carey S.B."/>
            <person name="Jenkins J."/>
            <person name="Shu S."/>
            <person name="Lovell J.T."/>
            <person name="Sreedasyam A."/>
            <person name="Maumus F."/>
            <person name="Tiley G.P."/>
            <person name="Fernandez-Pozo N."/>
            <person name="Barry K."/>
            <person name="Chen C."/>
            <person name="Wang M."/>
            <person name="Lipzen A."/>
            <person name="Daum C."/>
            <person name="Saski C.A."/>
            <person name="Payton A.C."/>
            <person name="Mcbreen J.C."/>
            <person name="Conrad R.E."/>
            <person name="Kollar L.M."/>
            <person name="Olsson S."/>
            <person name="Huttunen S."/>
            <person name="Landis J.B."/>
            <person name="Wickett N.J."/>
            <person name="Johnson M.G."/>
            <person name="Rensing S.A."/>
            <person name="Grimwood J."/>
            <person name="Schmutz J."/>
            <person name="Mcdaniel S.F."/>
        </authorList>
    </citation>
    <scope>NUCLEOTIDE SEQUENCE</scope>
    <source>
        <strain evidence="2">R40</strain>
    </source>
</reference>
<sequence length="167" mass="17731">MWSNVAKNCEKLVRTARLKTTTIVWVKQTIGEGRRVPKFGAVGGGTHPESPVIAKQQHKARPAGDGNRDSQKQEQIQQKKPVTMAAGKRIPLIKFPNRRAGESQGSKAVGRASGGGGQSQAMPTLPSGTASSQPPRAILSEAEIEAVLLGGVVDEPDPKKKAVPKKK</sequence>
<proteinExistence type="predicted"/>
<evidence type="ECO:0000313" key="2">
    <source>
        <dbReference type="EMBL" id="KAG0581194.1"/>
    </source>
</evidence>
<dbReference type="AlphaFoldDB" id="A0A8T0IBT3"/>
<organism evidence="2 3">
    <name type="scientific">Ceratodon purpureus</name>
    <name type="common">Fire moss</name>
    <name type="synonym">Dicranum purpureum</name>
    <dbReference type="NCBI Taxonomy" id="3225"/>
    <lineage>
        <taxon>Eukaryota</taxon>
        <taxon>Viridiplantae</taxon>
        <taxon>Streptophyta</taxon>
        <taxon>Embryophyta</taxon>
        <taxon>Bryophyta</taxon>
        <taxon>Bryophytina</taxon>
        <taxon>Bryopsida</taxon>
        <taxon>Dicranidae</taxon>
        <taxon>Pseudoditrichales</taxon>
        <taxon>Ditrichaceae</taxon>
        <taxon>Ceratodon</taxon>
    </lineage>
</organism>
<comment type="caution">
    <text evidence="2">The sequence shown here is derived from an EMBL/GenBank/DDBJ whole genome shotgun (WGS) entry which is preliminary data.</text>
</comment>
<feature type="region of interest" description="Disordered" evidence="1">
    <location>
        <begin position="42"/>
        <end position="138"/>
    </location>
</feature>
<keyword evidence="3" id="KW-1185">Reference proteome</keyword>